<organism evidence="3 4">
    <name type="scientific">Actinomadura gamaensis</name>
    <dbReference type="NCBI Taxonomy" id="1763541"/>
    <lineage>
        <taxon>Bacteria</taxon>
        <taxon>Bacillati</taxon>
        <taxon>Actinomycetota</taxon>
        <taxon>Actinomycetes</taxon>
        <taxon>Streptosporangiales</taxon>
        <taxon>Thermomonosporaceae</taxon>
        <taxon>Actinomadura</taxon>
    </lineage>
</organism>
<evidence type="ECO:0000256" key="1">
    <source>
        <dbReference type="SAM" id="MobiDB-lite"/>
    </source>
</evidence>
<dbReference type="InterPro" id="IPR036388">
    <property type="entry name" value="WH-like_DNA-bd_sf"/>
</dbReference>
<dbReference type="SMART" id="SM00421">
    <property type="entry name" value="HTH_LUXR"/>
    <property type="match status" value="1"/>
</dbReference>
<dbReference type="Proteomes" id="UP001595872">
    <property type="component" value="Unassembled WGS sequence"/>
</dbReference>
<feature type="domain" description="HTH luxR-type" evidence="2">
    <location>
        <begin position="778"/>
        <end position="843"/>
    </location>
</feature>
<feature type="region of interest" description="Disordered" evidence="1">
    <location>
        <begin position="542"/>
        <end position="561"/>
    </location>
</feature>
<dbReference type="Gene3D" id="3.40.50.300">
    <property type="entry name" value="P-loop containing nucleotide triphosphate hydrolases"/>
    <property type="match status" value="1"/>
</dbReference>
<dbReference type="InterPro" id="IPR011990">
    <property type="entry name" value="TPR-like_helical_dom_sf"/>
</dbReference>
<dbReference type="InterPro" id="IPR000792">
    <property type="entry name" value="Tscrpt_reg_LuxR_C"/>
</dbReference>
<dbReference type="Gene3D" id="1.10.10.10">
    <property type="entry name" value="Winged helix-like DNA-binding domain superfamily/Winged helix DNA-binding domain"/>
    <property type="match status" value="1"/>
</dbReference>
<dbReference type="SUPFAM" id="SSF46894">
    <property type="entry name" value="C-terminal effector domain of the bipartite response regulators"/>
    <property type="match status" value="1"/>
</dbReference>
<evidence type="ECO:0000313" key="3">
    <source>
        <dbReference type="EMBL" id="MFC4909805.1"/>
    </source>
</evidence>
<dbReference type="PANTHER" id="PTHR47691">
    <property type="entry name" value="REGULATOR-RELATED"/>
    <property type="match status" value="1"/>
</dbReference>
<dbReference type="InterPro" id="IPR016032">
    <property type="entry name" value="Sig_transdc_resp-reg_C-effctor"/>
</dbReference>
<keyword evidence="3" id="KW-0547">Nucleotide-binding</keyword>
<dbReference type="Pfam" id="PF00931">
    <property type="entry name" value="NB-ARC"/>
    <property type="match status" value="1"/>
</dbReference>
<evidence type="ECO:0000313" key="4">
    <source>
        <dbReference type="Proteomes" id="UP001595872"/>
    </source>
</evidence>
<dbReference type="InterPro" id="IPR002182">
    <property type="entry name" value="NB-ARC"/>
</dbReference>
<gene>
    <name evidence="3" type="ORF">ACFPCY_20970</name>
</gene>
<dbReference type="SUPFAM" id="SSF48452">
    <property type="entry name" value="TPR-like"/>
    <property type="match status" value="1"/>
</dbReference>
<dbReference type="CDD" id="cd06170">
    <property type="entry name" value="LuxR_C_like"/>
    <property type="match status" value="1"/>
</dbReference>
<reference evidence="4" key="1">
    <citation type="journal article" date="2019" name="Int. J. Syst. Evol. Microbiol.">
        <title>The Global Catalogue of Microorganisms (GCM) 10K type strain sequencing project: providing services to taxonomists for standard genome sequencing and annotation.</title>
        <authorList>
            <consortium name="The Broad Institute Genomics Platform"/>
            <consortium name="The Broad Institute Genome Sequencing Center for Infectious Disease"/>
            <person name="Wu L."/>
            <person name="Ma J."/>
        </authorList>
    </citation>
    <scope>NUCLEOTIDE SEQUENCE [LARGE SCALE GENOMIC DNA]</scope>
    <source>
        <strain evidence="4">KLKA75</strain>
    </source>
</reference>
<protein>
    <submittedName>
        <fullName evidence="3">ATP-binding protein</fullName>
    </submittedName>
</protein>
<dbReference type="PANTHER" id="PTHR47691:SF3">
    <property type="entry name" value="HTH-TYPE TRANSCRIPTIONAL REGULATOR RV0890C-RELATED"/>
    <property type="match status" value="1"/>
</dbReference>
<dbReference type="InterPro" id="IPR027417">
    <property type="entry name" value="P-loop_NTPase"/>
</dbReference>
<keyword evidence="3" id="KW-0067">ATP-binding</keyword>
<evidence type="ECO:0000259" key="2">
    <source>
        <dbReference type="PROSITE" id="PS50043"/>
    </source>
</evidence>
<dbReference type="RefSeq" id="WP_378257612.1">
    <property type="nucleotide sequence ID" value="NZ_JBHSIT010000006.1"/>
</dbReference>
<sequence>MTALADDRHGGNLPAEVTRFIGRRRELAEARRVLARSRLVTLTGVGGVGKTRLALRLATEVRGDFDGGAWLVELSALRAAELLARHVADKLGLPGQAAGDQTERLCEHLADRELLLLLDTCEHLVEGTAALVETLLRAAPRLRVLATSREPLDVMGEHNLVIPPLTVAGEPGEPGVIGGGVAGSGAAGGDVGGGIGVGGTAGVGVGGVVAGGGVVGGGLVGGVGGSGVGGVGGVRGADDAVALFADRAEAMVPGFTLTKENRPIVARLCAQLDGIPLAIELAAVRMRTMSVEQLAERMDDRFRLLGTARAGGDRHRTLRAAIEWSHELCTAEERLLWARLSVFPGDFDLTAAERVCGGDGLPGEELFEVLGRLVEKSVVQVERDGRRYRMLDTLREYGAERLAELGEGPRLRRRHRDHYLDLAERARKAALGAEQLGWLTRLGEENPNLRVALEYSLSTPEEVATGLHLTVVLQHYWICLGMFGEARRWHERALAARTECPEDETRVALDRAWIAYGAGMVAVQQGETELARDLFTKAMAPSLAQPASPSPSASPAERGDAGSVPDLVAHVVHGEGLIALFEGDLDEARVRMQRSREAFDRLGYRDPLALLTGPHLSTVLLLQRKEQEALALADAAARDGEASGERWCHSFALYARGAALWWLGEHRAAIDDLLACLRIKERLGDQLGITLALDLLTPAPVVHGEYEQAAMLLGATEAMWRRLGAASMYGPDYKRRRATSEHALRKRLPPERFQAAKESGARLSVAEAIALARGEPAPKPERQPLTGREREIAVLVARGLSNREIADRLAVARRTVDTAVEHILAKLGLSSRTQIAAWVRRARRP</sequence>
<dbReference type="PRINTS" id="PR00038">
    <property type="entry name" value="HTHLUXR"/>
</dbReference>
<feature type="compositionally biased region" description="Low complexity" evidence="1">
    <location>
        <begin position="542"/>
        <end position="556"/>
    </location>
</feature>
<keyword evidence="4" id="KW-1185">Reference proteome</keyword>
<dbReference type="Gene3D" id="1.25.40.10">
    <property type="entry name" value="Tetratricopeptide repeat domain"/>
    <property type="match status" value="1"/>
</dbReference>
<dbReference type="PROSITE" id="PS50043">
    <property type="entry name" value="HTH_LUXR_2"/>
    <property type="match status" value="1"/>
</dbReference>
<accession>A0ABV9U353</accession>
<dbReference type="EMBL" id="JBHSIT010000006">
    <property type="protein sequence ID" value="MFC4909805.1"/>
    <property type="molecule type" value="Genomic_DNA"/>
</dbReference>
<dbReference type="GO" id="GO:0005524">
    <property type="term" value="F:ATP binding"/>
    <property type="evidence" value="ECO:0007669"/>
    <property type="project" value="UniProtKB-KW"/>
</dbReference>
<dbReference type="PRINTS" id="PR00364">
    <property type="entry name" value="DISEASERSIST"/>
</dbReference>
<comment type="caution">
    <text evidence="3">The sequence shown here is derived from an EMBL/GenBank/DDBJ whole genome shotgun (WGS) entry which is preliminary data.</text>
</comment>
<dbReference type="Pfam" id="PF00196">
    <property type="entry name" value="GerE"/>
    <property type="match status" value="1"/>
</dbReference>
<dbReference type="PROSITE" id="PS00622">
    <property type="entry name" value="HTH_LUXR_1"/>
    <property type="match status" value="1"/>
</dbReference>
<name>A0ABV9U353_9ACTN</name>
<dbReference type="SUPFAM" id="SSF52540">
    <property type="entry name" value="P-loop containing nucleoside triphosphate hydrolases"/>
    <property type="match status" value="1"/>
</dbReference>
<proteinExistence type="predicted"/>